<dbReference type="EMBL" id="JANAVB010017599">
    <property type="protein sequence ID" value="KAJ6830282.1"/>
    <property type="molecule type" value="Genomic_DNA"/>
</dbReference>
<feature type="chain" id="PRO_5043365769" description="Secretory carrier-associated membrane protein" evidence="8">
    <location>
        <begin position="20"/>
        <end position="93"/>
    </location>
</feature>
<evidence type="ECO:0000256" key="3">
    <source>
        <dbReference type="ARBA" id="ARBA00022692"/>
    </source>
</evidence>
<keyword evidence="7" id="KW-0813">Transport</keyword>
<dbReference type="InterPro" id="IPR007273">
    <property type="entry name" value="SCAMP"/>
</dbReference>
<comment type="caution">
    <text evidence="9">The sequence shown here is derived from an EMBL/GenBank/DDBJ whole genome shotgun (WGS) entry which is preliminary data.</text>
</comment>
<reference evidence="9" key="1">
    <citation type="journal article" date="2023" name="GigaByte">
        <title>Genome assembly of the bearded iris, Iris pallida Lam.</title>
        <authorList>
            <person name="Bruccoleri R.E."/>
            <person name="Oakeley E.J."/>
            <person name="Faust A.M.E."/>
            <person name="Altorfer M."/>
            <person name="Dessus-Babus S."/>
            <person name="Burckhardt D."/>
            <person name="Oertli M."/>
            <person name="Naumann U."/>
            <person name="Petersen F."/>
            <person name="Wong J."/>
        </authorList>
    </citation>
    <scope>NUCLEOTIDE SEQUENCE</scope>
    <source>
        <strain evidence="9">GSM-AAB239-AS_SAM_17_03QT</strain>
    </source>
</reference>
<evidence type="ECO:0000256" key="4">
    <source>
        <dbReference type="ARBA" id="ARBA00022989"/>
    </source>
</evidence>
<sequence length="93" mass="10442">MHSVVASVLMTSMLSFTRGGYGCLSDAGIIIEEKNWPSFSPIIHHNIAGEIPIHLQRLLYFAFASLLGMLKTSRTLHLHSLFLLYNLMVQLLD</sequence>
<dbReference type="GO" id="GO:0055038">
    <property type="term" value="C:recycling endosome membrane"/>
    <property type="evidence" value="ECO:0007669"/>
    <property type="project" value="TreeGrafter"/>
</dbReference>
<evidence type="ECO:0000256" key="1">
    <source>
        <dbReference type="ARBA" id="ARBA00004003"/>
    </source>
</evidence>
<dbReference type="GO" id="GO:0015031">
    <property type="term" value="P:protein transport"/>
    <property type="evidence" value="ECO:0007669"/>
    <property type="project" value="InterPro"/>
</dbReference>
<protein>
    <recommendedName>
        <fullName evidence="7">Secretory carrier-associated membrane protein</fullName>
        <shortName evidence="7">Secretory carrier membrane protein</shortName>
    </recommendedName>
</protein>
<keyword evidence="10" id="KW-1185">Reference proteome</keyword>
<gene>
    <name evidence="9" type="ORF">M6B38_353550</name>
</gene>
<keyword evidence="6 7" id="KW-0968">Cytoplasmic vesicle</keyword>
<accession>A0AAX6GP41</accession>
<evidence type="ECO:0000256" key="6">
    <source>
        <dbReference type="ARBA" id="ARBA00023329"/>
    </source>
</evidence>
<keyword evidence="4" id="KW-1133">Transmembrane helix</keyword>
<comment type="subcellular location">
    <subcellularLocation>
        <location evidence="7">Cell membrane</location>
        <topology evidence="7">Multi-pass membrane protein</topology>
    </subcellularLocation>
    <subcellularLocation>
        <location evidence="7">Cytoplasmic vesicle</location>
        <location evidence="7">Secretory vesicle membrane</location>
        <topology evidence="7">Multi-pass membrane protein</topology>
    </subcellularLocation>
</comment>
<evidence type="ECO:0000256" key="7">
    <source>
        <dbReference type="RuleBase" id="RU363122"/>
    </source>
</evidence>
<organism evidence="9 10">
    <name type="scientific">Iris pallida</name>
    <name type="common">Sweet iris</name>
    <dbReference type="NCBI Taxonomy" id="29817"/>
    <lineage>
        <taxon>Eukaryota</taxon>
        <taxon>Viridiplantae</taxon>
        <taxon>Streptophyta</taxon>
        <taxon>Embryophyta</taxon>
        <taxon>Tracheophyta</taxon>
        <taxon>Spermatophyta</taxon>
        <taxon>Magnoliopsida</taxon>
        <taxon>Liliopsida</taxon>
        <taxon>Asparagales</taxon>
        <taxon>Iridaceae</taxon>
        <taxon>Iridoideae</taxon>
        <taxon>Irideae</taxon>
        <taxon>Iris</taxon>
    </lineage>
</organism>
<proteinExistence type="inferred from homology"/>
<dbReference type="GO" id="GO:0005886">
    <property type="term" value="C:plasma membrane"/>
    <property type="evidence" value="ECO:0007669"/>
    <property type="project" value="UniProtKB-SubCell"/>
</dbReference>
<dbReference type="GO" id="GO:0030658">
    <property type="term" value="C:transport vesicle membrane"/>
    <property type="evidence" value="ECO:0007669"/>
    <property type="project" value="UniProtKB-SubCell"/>
</dbReference>
<evidence type="ECO:0000256" key="2">
    <source>
        <dbReference type="ARBA" id="ARBA00010482"/>
    </source>
</evidence>
<dbReference type="Proteomes" id="UP001140949">
    <property type="component" value="Unassembled WGS sequence"/>
</dbReference>
<keyword evidence="7" id="KW-1003">Cell membrane</keyword>
<feature type="signal peptide" evidence="8">
    <location>
        <begin position="1"/>
        <end position="19"/>
    </location>
</feature>
<dbReference type="AlphaFoldDB" id="A0AAX6GP41"/>
<dbReference type="Pfam" id="PF04144">
    <property type="entry name" value="SCAMP"/>
    <property type="match status" value="1"/>
</dbReference>
<keyword evidence="8" id="KW-0732">Signal</keyword>
<comment type="function">
    <text evidence="1 7">Probably involved in membrane trafficking.</text>
</comment>
<comment type="similarity">
    <text evidence="2 7">Belongs to the SCAMP family.</text>
</comment>
<keyword evidence="3" id="KW-0812">Transmembrane</keyword>
<evidence type="ECO:0000256" key="5">
    <source>
        <dbReference type="ARBA" id="ARBA00023136"/>
    </source>
</evidence>
<dbReference type="PANTHER" id="PTHR10687:SF75">
    <property type="entry name" value="SECRETORY CARRIER-ASSOCIATED MEMBRANE PROTEIN 5"/>
    <property type="match status" value="1"/>
</dbReference>
<evidence type="ECO:0000313" key="10">
    <source>
        <dbReference type="Proteomes" id="UP001140949"/>
    </source>
</evidence>
<name>A0AAX6GP41_IRIPA</name>
<dbReference type="PANTHER" id="PTHR10687">
    <property type="entry name" value="SECRETORY CARRIER-ASSOCIATED MEMBRANE PROTEIN SCAMP"/>
    <property type="match status" value="1"/>
</dbReference>
<evidence type="ECO:0000313" key="9">
    <source>
        <dbReference type="EMBL" id="KAJ6830282.1"/>
    </source>
</evidence>
<evidence type="ECO:0000256" key="8">
    <source>
        <dbReference type="SAM" id="SignalP"/>
    </source>
</evidence>
<dbReference type="GO" id="GO:0032588">
    <property type="term" value="C:trans-Golgi network membrane"/>
    <property type="evidence" value="ECO:0007669"/>
    <property type="project" value="TreeGrafter"/>
</dbReference>
<reference evidence="9" key="2">
    <citation type="submission" date="2023-04" db="EMBL/GenBank/DDBJ databases">
        <authorList>
            <person name="Bruccoleri R.E."/>
            <person name="Oakeley E.J."/>
            <person name="Faust A.-M."/>
            <person name="Dessus-Babus S."/>
            <person name="Altorfer M."/>
            <person name="Burckhardt D."/>
            <person name="Oertli M."/>
            <person name="Naumann U."/>
            <person name="Petersen F."/>
            <person name="Wong J."/>
        </authorList>
    </citation>
    <scope>NUCLEOTIDE SEQUENCE</scope>
    <source>
        <strain evidence="9">GSM-AAB239-AS_SAM_17_03QT</strain>
        <tissue evidence="9">Leaf</tissue>
    </source>
</reference>
<keyword evidence="5" id="KW-0472">Membrane</keyword>